<proteinExistence type="inferred from homology"/>
<evidence type="ECO:0000256" key="6">
    <source>
        <dbReference type="ARBA" id="ARBA00022989"/>
    </source>
</evidence>
<dbReference type="RefSeq" id="WP_301219433.1">
    <property type="nucleotide sequence ID" value="NZ_JAROCB010000003.1"/>
</dbReference>
<comment type="caution">
    <text evidence="9">The sequence shown here is derived from an EMBL/GenBank/DDBJ whole genome shotgun (WGS) entry which is preliminary data.</text>
</comment>
<dbReference type="NCBIfam" id="NF033740">
    <property type="entry name" value="MarP_fam_protase"/>
    <property type="match status" value="1"/>
</dbReference>
<gene>
    <name evidence="9" type="ORF">P5G59_13105</name>
</gene>
<sequence length="395" mass="39481">METVVDVVLVVLAVLAVAAGWSKGAIRSAGTLIGLGLGLWLGLTLAPVVVGWFAASGFGAALQRSVVAGVVIVICAGVVYAIAGALAGILGKLLRHGPIRWVDSLIGSVLGLLTWAVVVWLLAGFAMATSLATVVQAASSSRVVATLNTIAPLPPSTVLGAVDDALAGAGLPKVFEGGETIKSVPAPDGSVPAAVAKAQESVVTVLATKPACGVDSEGSGWVVQRGRVVTNAHVVAGASSVVVRESGSTSVERATLVAFDPSRDLAVLDVTDLNAPALDIGPDLTAGAAAWAAGYPGDGPFTISPQRVRDRITARGTDIYQSGSVDRDIYSLRGIVRPGNSGGPLLDAEGDVAGVVFARSATDPETGYALTLAELRPVLSSVGSAPISSGACTAG</sequence>
<evidence type="ECO:0000256" key="8">
    <source>
        <dbReference type="SAM" id="Phobius"/>
    </source>
</evidence>
<dbReference type="InterPro" id="IPR051201">
    <property type="entry name" value="Chloro_Bact_Ser_Proteases"/>
</dbReference>
<accession>A0ABT8IZ28</accession>
<dbReference type="PRINTS" id="PR00834">
    <property type="entry name" value="PROTEASES2C"/>
</dbReference>
<dbReference type="InterPro" id="IPR043504">
    <property type="entry name" value="Peptidase_S1_PA_chymotrypsin"/>
</dbReference>
<dbReference type="Pfam" id="PF13365">
    <property type="entry name" value="Trypsin_2"/>
    <property type="match status" value="1"/>
</dbReference>
<feature type="transmembrane region" description="Helical" evidence="8">
    <location>
        <begin position="32"/>
        <end position="54"/>
    </location>
</feature>
<organism evidence="9 10">
    <name type="scientific">Leifsonia virtsii</name>
    <dbReference type="NCBI Taxonomy" id="3035915"/>
    <lineage>
        <taxon>Bacteria</taxon>
        <taxon>Bacillati</taxon>
        <taxon>Actinomycetota</taxon>
        <taxon>Actinomycetes</taxon>
        <taxon>Micrococcales</taxon>
        <taxon>Microbacteriaceae</taxon>
        <taxon>Leifsonia</taxon>
    </lineage>
</organism>
<keyword evidence="5 9" id="KW-0378">Hydrolase</keyword>
<evidence type="ECO:0000256" key="2">
    <source>
        <dbReference type="ARBA" id="ARBA00010541"/>
    </source>
</evidence>
<dbReference type="InterPro" id="IPR009003">
    <property type="entry name" value="Peptidase_S1_PA"/>
</dbReference>
<dbReference type="InterPro" id="IPR003825">
    <property type="entry name" value="Colicin-V_CvpA"/>
</dbReference>
<keyword evidence="6 8" id="KW-1133">Transmembrane helix</keyword>
<dbReference type="EMBL" id="JAROCB010000003">
    <property type="protein sequence ID" value="MDN4598085.1"/>
    <property type="molecule type" value="Genomic_DNA"/>
</dbReference>
<comment type="subcellular location">
    <subcellularLocation>
        <location evidence="1">Membrane</location>
        <topology evidence="1">Multi-pass membrane protein</topology>
    </subcellularLocation>
</comment>
<dbReference type="Proteomes" id="UP001174210">
    <property type="component" value="Unassembled WGS sequence"/>
</dbReference>
<dbReference type="InterPro" id="IPR047680">
    <property type="entry name" value="MarP-like"/>
</dbReference>
<evidence type="ECO:0000313" key="9">
    <source>
        <dbReference type="EMBL" id="MDN4598085.1"/>
    </source>
</evidence>
<evidence type="ECO:0000256" key="1">
    <source>
        <dbReference type="ARBA" id="ARBA00004141"/>
    </source>
</evidence>
<dbReference type="PANTHER" id="PTHR43343:SF3">
    <property type="entry name" value="PROTEASE DO-LIKE 8, CHLOROPLASTIC"/>
    <property type="match status" value="1"/>
</dbReference>
<evidence type="ECO:0000256" key="4">
    <source>
        <dbReference type="ARBA" id="ARBA00022692"/>
    </source>
</evidence>
<dbReference type="Gene3D" id="2.40.10.10">
    <property type="entry name" value="Trypsin-like serine proteases"/>
    <property type="match status" value="2"/>
</dbReference>
<evidence type="ECO:0000256" key="3">
    <source>
        <dbReference type="ARBA" id="ARBA00022670"/>
    </source>
</evidence>
<evidence type="ECO:0000313" key="10">
    <source>
        <dbReference type="Proteomes" id="UP001174210"/>
    </source>
</evidence>
<dbReference type="SUPFAM" id="SSF50494">
    <property type="entry name" value="Trypsin-like serine proteases"/>
    <property type="match status" value="1"/>
</dbReference>
<evidence type="ECO:0000256" key="7">
    <source>
        <dbReference type="ARBA" id="ARBA00023136"/>
    </source>
</evidence>
<keyword evidence="10" id="KW-1185">Reference proteome</keyword>
<reference evidence="9" key="1">
    <citation type="submission" date="2023-03" db="EMBL/GenBank/DDBJ databases">
        <title>MT1 and MT2 Draft Genomes of Novel Species.</title>
        <authorList>
            <person name="Venkateswaran K."/>
        </authorList>
    </citation>
    <scope>NUCLEOTIDE SEQUENCE</scope>
    <source>
        <strain evidence="9">F6_8S_P_1A</strain>
    </source>
</reference>
<keyword evidence="7 8" id="KW-0472">Membrane</keyword>
<dbReference type="EC" id="3.4.21.-" evidence="9"/>
<keyword evidence="4 8" id="KW-0812">Transmembrane</keyword>
<dbReference type="GO" id="GO:0008233">
    <property type="term" value="F:peptidase activity"/>
    <property type="evidence" value="ECO:0007669"/>
    <property type="project" value="UniProtKB-KW"/>
</dbReference>
<dbReference type="InterPro" id="IPR001940">
    <property type="entry name" value="Peptidase_S1C"/>
</dbReference>
<protein>
    <submittedName>
        <fullName evidence="9">MarP family serine protease</fullName>
        <ecNumber evidence="9">3.4.21.-</ecNumber>
    </submittedName>
</protein>
<feature type="transmembrane region" description="Helical" evidence="8">
    <location>
        <begin position="110"/>
        <end position="135"/>
    </location>
</feature>
<dbReference type="PANTHER" id="PTHR43343">
    <property type="entry name" value="PEPTIDASE S12"/>
    <property type="match status" value="1"/>
</dbReference>
<keyword evidence="3 9" id="KW-0645">Protease</keyword>
<feature type="transmembrane region" description="Helical" evidence="8">
    <location>
        <begin position="66"/>
        <end position="90"/>
    </location>
</feature>
<name>A0ABT8IZ28_9MICO</name>
<dbReference type="GO" id="GO:0006508">
    <property type="term" value="P:proteolysis"/>
    <property type="evidence" value="ECO:0007669"/>
    <property type="project" value="UniProtKB-KW"/>
</dbReference>
<comment type="similarity">
    <text evidence="2">Belongs to the peptidase S1C family.</text>
</comment>
<evidence type="ECO:0000256" key="5">
    <source>
        <dbReference type="ARBA" id="ARBA00022801"/>
    </source>
</evidence>
<dbReference type="Pfam" id="PF02674">
    <property type="entry name" value="Colicin_V"/>
    <property type="match status" value="1"/>
</dbReference>